<accession>A0A6N3AXJ6</accession>
<reference evidence="2" key="1">
    <citation type="submission" date="2019-11" db="EMBL/GenBank/DDBJ databases">
        <authorList>
            <person name="Feng L."/>
        </authorList>
    </citation>
    <scope>NUCLEOTIDE SEQUENCE</scope>
    <source>
        <strain evidence="2">CsymbiosumLFYP84</strain>
    </source>
</reference>
<evidence type="ECO:0000313" key="2">
    <source>
        <dbReference type="EMBL" id="VYT92312.1"/>
    </source>
</evidence>
<dbReference type="Gene3D" id="3.20.20.140">
    <property type="entry name" value="Metal-dependent hydrolases"/>
    <property type="match status" value="1"/>
</dbReference>
<dbReference type="PANTHER" id="PTHR42717">
    <property type="entry name" value="DIHYDROOROTASE-RELATED"/>
    <property type="match status" value="1"/>
</dbReference>
<dbReference type="GO" id="GO:0004151">
    <property type="term" value="F:dihydroorotase activity"/>
    <property type="evidence" value="ECO:0007669"/>
    <property type="project" value="UniProtKB-EC"/>
</dbReference>
<dbReference type="InterPro" id="IPR020043">
    <property type="entry name" value="Deacetylase_Atu3266-like"/>
</dbReference>
<dbReference type="EMBL" id="CACRUA010000009">
    <property type="protein sequence ID" value="VYT92312.1"/>
    <property type="molecule type" value="Genomic_DNA"/>
</dbReference>
<proteinExistence type="predicted"/>
<dbReference type="Gene3D" id="2.30.40.10">
    <property type="entry name" value="Urease, subunit C, domain 1"/>
    <property type="match status" value="1"/>
</dbReference>
<dbReference type="EC" id="3.5.2.3" evidence="2"/>
<gene>
    <name evidence="2" type="primary">pyrC_2</name>
    <name evidence="2" type="ORF">CSLFYP84_00919</name>
</gene>
<evidence type="ECO:0000259" key="1">
    <source>
        <dbReference type="Pfam" id="PF01979"/>
    </source>
</evidence>
<dbReference type="SUPFAM" id="SSF51338">
    <property type="entry name" value="Composite domain of metallo-dependent hydrolases"/>
    <property type="match status" value="1"/>
</dbReference>
<dbReference type="PANTHER" id="PTHR42717:SF1">
    <property type="entry name" value="IMIDAZOLONEPROPIONASE AND RELATED AMIDOHYDROLASES"/>
    <property type="match status" value="1"/>
</dbReference>
<keyword evidence="2" id="KW-0378">Hydrolase</keyword>
<feature type="domain" description="Amidohydrolase-related" evidence="1">
    <location>
        <begin position="54"/>
        <end position="376"/>
    </location>
</feature>
<dbReference type="InterPro" id="IPR006680">
    <property type="entry name" value="Amidohydro-rel"/>
</dbReference>
<dbReference type="RefSeq" id="WP_021642031.1">
    <property type="nucleotide sequence ID" value="NZ_CACRUA010000009.1"/>
</dbReference>
<dbReference type="AlphaFoldDB" id="A0A6N3AXJ6"/>
<protein>
    <submittedName>
        <fullName evidence="2">Dihydroorotase</fullName>
        <ecNumber evidence="2">3.5.2.3</ecNumber>
    </submittedName>
</protein>
<dbReference type="InterPro" id="IPR032466">
    <property type="entry name" value="Metal_Hydrolase"/>
</dbReference>
<dbReference type="GO" id="GO:0019213">
    <property type="term" value="F:deacetylase activity"/>
    <property type="evidence" value="ECO:0007669"/>
    <property type="project" value="InterPro"/>
</dbReference>
<dbReference type="Pfam" id="PF01979">
    <property type="entry name" value="Amidohydro_1"/>
    <property type="match status" value="1"/>
</dbReference>
<organism evidence="2">
    <name type="scientific">Clostridium symbiosum</name>
    <name type="common">Bacteroides symbiosus</name>
    <dbReference type="NCBI Taxonomy" id="1512"/>
    <lineage>
        <taxon>Bacteria</taxon>
        <taxon>Bacillati</taxon>
        <taxon>Bacillota</taxon>
        <taxon>Clostridia</taxon>
        <taxon>Lachnospirales</taxon>
        <taxon>Lachnospiraceae</taxon>
        <taxon>Otoolea</taxon>
    </lineage>
</organism>
<name>A0A6N3AXJ6_CLOSY</name>
<sequence length="383" mass="42364">MKLDDVILKNGFVMDPANQVRERTDVVIHKGKIKKIGREETGSAKQVINTAGCIITPGWIDHHTHLYPLIPNGIPAEAVCFSSGVTTAVDAGSTGCGTYEKNRPVIKSWRLGTKAYLNVSSAGLSTLPNPENVDPKDFDAPEIKRLFSEYGDELLGLKLRTSKSIVGSLGYEPLRRTVDLADSLGVPVMVHCTDPPGTIDELLSILRPGDILTHMYQNIGDTILAGGLVKEAAWQARERGILFEAADARAHFSFDVGEEAVKEGFLPDLIGTDLTAFSMYQRPTSFNLAMQVSKYTYMGVDIYEVIRRCTELPAKIMGMQGEIGTLAPGRNADVTVVRQETRYNEFGDRPYYDESRNIRKGNFIFHPVLTLKNGEIVYRDMTF</sequence>
<dbReference type="SUPFAM" id="SSF51556">
    <property type="entry name" value="Metallo-dependent hydrolases"/>
    <property type="match status" value="1"/>
</dbReference>
<dbReference type="InterPro" id="IPR011059">
    <property type="entry name" value="Metal-dep_hydrolase_composite"/>
</dbReference>